<dbReference type="GeneID" id="69850310"/>
<organism evidence="1 2">
    <name type="scientific">Segatella copri DSM 18205</name>
    <dbReference type="NCBI Taxonomy" id="537011"/>
    <lineage>
        <taxon>Bacteria</taxon>
        <taxon>Pseudomonadati</taxon>
        <taxon>Bacteroidota</taxon>
        <taxon>Bacteroidia</taxon>
        <taxon>Bacteroidales</taxon>
        <taxon>Prevotellaceae</taxon>
        <taxon>Segatella</taxon>
    </lineage>
</organism>
<comment type="caution">
    <text evidence="1">The sequence shown here is derived from an EMBL/GenBank/DDBJ whole genome shotgun (WGS) entry which is preliminary data.</text>
</comment>
<dbReference type="RefSeq" id="WP_006848558.1">
    <property type="nucleotide sequence ID" value="NZ_CP085933.1"/>
</dbReference>
<evidence type="ECO:0000313" key="2">
    <source>
        <dbReference type="Proteomes" id="UP000004477"/>
    </source>
</evidence>
<proteinExistence type="predicted"/>
<protein>
    <submittedName>
        <fullName evidence="1">Uncharacterized protein</fullName>
    </submittedName>
</protein>
<reference evidence="1" key="1">
    <citation type="submission" date="2009-11" db="EMBL/GenBank/DDBJ databases">
        <authorList>
            <person name="Weinstock G."/>
            <person name="Sodergren E."/>
            <person name="Clifton S."/>
            <person name="Fulton L."/>
            <person name="Fulton B."/>
            <person name="Courtney L."/>
            <person name="Fronick C."/>
            <person name="Harrison M."/>
            <person name="Strong C."/>
            <person name="Farmer C."/>
            <person name="Delahaunty K."/>
            <person name="Markovic C."/>
            <person name="Hall O."/>
            <person name="Minx P."/>
            <person name="Tomlinson C."/>
            <person name="Mitreva M."/>
            <person name="Nelson J."/>
            <person name="Hou S."/>
            <person name="Wollam A."/>
            <person name="Pepin K.H."/>
            <person name="Johnson M."/>
            <person name="Bhonagiri V."/>
            <person name="Nash W.E."/>
            <person name="Warren W."/>
            <person name="Chinwalla A."/>
            <person name="Mardis E.R."/>
            <person name="Wilson R.K."/>
        </authorList>
    </citation>
    <scope>NUCLEOTIDE SEQUENCE [LARGE SCALE GENOMIC DNA]</scope>
    <source>
        <strain evidence="1">DSM 18205</strain>
    </source>
</reference>
<dbReference type="EMBL" id="ACBX02000034">
    <property type="protein sequence ID" value="EFB34611.1"/>
    <property type="molecule type" value="Genomic_DNA"/>
</dbReference>
<sequence>MKQNENEIKGKELFELSLTFTEGDEEKQFSVTMKAKKDGKETSLDLFDSDFLEMSYNGVKMVFSQITYLYVKNLHDTGRMSDEEYNAIMAHAGQETTRQS</sequence>
<dbReference type="STRING" id="537011.PREVCOP_05876"/>
<name>D1PF69_9BACT</name>
<dbReference type="HOGENOM" id="CLU_2303413_0_0_10"/>
<dbReference type="PaxDb" id="537011-PREVCOP_05876"/>
<gene>
    <name evidence="1" type="ORF">PREVCOP_05876</name>
</gene>
<dbReference type="Proteomes" id="UP000004477">
    <property type="component" value="Unassembled WGS sequence"/>
</dbReference>
<evidence type="ECO:0000313" key="1">
    <source>
        <dbReference type="EMBL" id="EFB34611.1"/>
    </source>
</evidence>
<dbReference type="AlphaFoldDB" id="D1PF69"/>
<keyword evidence="2" id="KW-1185">Reference proteome</keyword>
<accession>D1PF69</accession>